<dbReference type="STRING" id="981085.W9S7Y8"/>
<comment type="similarity">
    <text evidence="2">Belongs to the PC-esterase family. TBL subfamily.</text>
</comment>
<dbReference type="PANTHER" id="PTHR32285:SF22">
    <property type="entry name" value="PROTEIN TRICHOME BIREFRINGENCE"/>
    <property type="match status" value="1"/>
</dbReference>
<gene>
    <name evidence="11" type="ORF">L484_028030</name>
</gene>
<evidence type="ECO:0000313" key="11">
    <source>
        <dbReference type="EMBL" id="EXC30851.1"/>
    </source>
</evidence>
<sequence>MADPAKHNSVPAHGSTALLFDLKNLVSLHRARRTIAFLYGFMFASLVVTLFLAFNSSASSAAPWLTNVFSTTTNTTSSSSSDSYRSQFSSIFSYFFPANNSSPPQETYTVLSLPPAPAVPETNSSRSGNATLSSSSPPMDNRTQTASNSDKPELPAKNRHNASSIPSVGQEKSVSKNQTSQSSNLTAIVTPESPPPANNTSKSVPQKSASNSTASFNGKQNNETSSGLSAEQDKKKKEKTNGGDDSIEALMKCDFFDGEWVRDDSYQLYYKPGSCSFIDEQFNCILNGRPDKDYQKFKWKPKGCNLPRLDGKNMLEMLRGKRLVFVGDSLNRNMWESLVCILKNSAKNQNNVFEAHGRHFFRGEASYSFIFKDYDCTVEFFVSPFLVQEWELKDKNGTKKKETLRLDLIGRSSEQYKSADFIVFNTGHWWTHEKTSKGEDYYQEGSHVYKELNVLEAFRKAVTTWARWIDANVNPKKSLVFFRGYSHSHFSGGQWNSGGACDSETVPIKNETYLRPYESKMAVLEKVLKGMKTHVSYLNITKMTDFRKDGHPSIYRKQNLSPEERKSPLLFQDCSHWCLPGIPDAWNEMLYAELLVKLRQRQQQQQKRT</sequence>
<protein>
    <submittedName>
        <fullName evidence="11">Uncharacterized protein</fullName>
    </submittedName>
</protein>
<dbReference type="GO" id="GO:0016020">
    <property type="term" value="C:membrane"/>
    <property type="evidence" value="ECO:0007669"/>
    <property type="project" value="UniProtKB-SubCell"/>
</dbReference>
<keyword evidence="12" id="KW-1185">Reference proteome</keyword>
<evidence type="ECO:0000256" key="3">
    <source>
        <dbReference type="ARBA" id="ARBA00022692"/>
    </source>
</evidence>
<dbReference type="EMBL" id="KE346217">
    <property type="protein sequence ID" value="EXC30851.1"/>
    <property type="molecule type" value="Genomic_DNA"/>
</dbReference>
<dbReference type="Proteomes" id="UP000030645">
    <property type="component" value="Unassembled WGS sequence"/>
</dbReference>
<feature type="domain" description="Trichome birefringence-like N-terminal" evidence="10">
    <location>
        <begin position="252"/>
        <end position="305"/>
    </location>
</feature>
<dbReference type="KEGG" id="mnt:21410631"/>
<name>W9S7Y8_9ROSA</name>
<dbReference type="Pfam" id="PF14416">
    <property type="entry name" value="PMR5N"/>
    <property type="match status" value="1"/>
</dbReference>
<feature type="domain" description="Trichome birefringence-like C-terminal" evidence="9">
    <location>
        <begin position="306"/>
        <end position="592"/>
    </location>
</feature>
<keyword evidence="5 8" id="KW-1133">Transmembrane helix</keyword>
<evidence type="ECO:0000259" key="9">
    <source>
        <dbReference type="Pfam" id="PF13839"/>
    </source>
</evidence>
<dbReference type="GO" id="GO:0005794">
    <property type="term" value="C:Golgi apparatus"/>
    <property type="evidence" value="ECO:0007669"/>
    <property type="project" value="TreeGrafter"/>
</dbReference>
<dbReference type="Pfam" id="PF13839">
    <property type="entry name" value="PC-Esterase"/>
    <property type="match status" value="1"/>
</dbReference>
<evidence type="ECO:0000256" key="6">
    <source>
        <dbReference type="ARBA" id="ARBA00023136"/>
    </source>
</evidence>
<evidence type="ECO:0000259" key="10">
    <source>
        <dbReference type="Pfam" id="PF14416"/>
    </source>
</evidence>
<proteinExistence type="inferred from homology"/>
<evidence type="ECO:0000256" key="1">
    <source>
        <dbReference type="ARBA" id="ARBA00004167"/>
    </source>
</evidence>
<evidence type="ECO:0000256" key="2">
    <source>
        <dbReference type="ARBA" id="ARBA00007727"/>
    </source>
</evidence>
<dbReference type="AlphaFoldDB" id="W9S7Y8"/>
<dbReference type="GO" id="GO:0016413">
    <property type="term" value="F:O-acetyltransferase activity"/>
    <property type="evidence" value="ECO:0007669"/>
    <property type="project" value="InterPro"/>
</dbReference>
<feature type="compositionally biased region" description="Polar residues" evidence="7">
    <location>
        <begin position="121"/>
        <end position="149"/>
    </location>
</feature>
<evidence type="ECO:0000256" key="5">
    <source>
        <dbReference type="ARBA" id="ARBA00022989"/>
    </source>
</evidence>
<evidence type="ECO:0000256" key="4">
    <source>
        <dbReference type="ARBA" id="ARBA00022968"/>
    </source>
</evidence>
<dbReference type="PANTHER" id="PTHR32285">
    <property type="entry name" value="PROTEIN TRICHOME BIREFRINGENCE-LIKE 9-RELATED"/>
    <property type="match status" value="1"/>
</dbReference>
<dbReference type="eggNOG" id="ENOG502SHHV">
    <property type="taxonomic scope" value="Eukaryota"/>
</dbReference>
<dbReference type="InterPro" id="IPR026057">
    <property type="entry name" value="TBL_C"/>
</dbReference>
<evidence type="ECO:0000256" key="8">
    <source>
        <dbReference type="SAM" id="Phobius"/>
    </source>
</evidence>
<feature type="compositionally biased region" description="Polar residues" evidence="7">
    <location>
        <begin position="198"/>
        <end position="229"/>
    </location>
</feature>
<feature type="compositionally biased region" description="Polar residues" evidence="7">
    <location>
        <begin position="161"/>
        <end position="187"/>
    </location>
</feature>
<organism evidence="11 12">
    <name type="scientific">Morus notabilis</name>
    <dbReference type="NCBI Taxonomy" id="981085"/>
    <lineage>
        <taxon>Eukaryota</taxon>
        <taxon>Viridiplantae</taxon>
        <taxon>Streptophyta</taxon>
        <taxon>Embryophyta</taxon>
        <taxon>Tracheophyta</taxon>
        <taxon>Spermatophyta</taxon>
        <taxon>Magnoliopsida</taxon>
        <taxon>eudicotyledons</taxon>
        <taxon>Gunneridae</taxon>
        <taxon>Pentapetalae</taxon>
        <taxon>rosids</taxon>
        <taxon>fabids</taxon>
        <taxon>Rosales</taxon>
        <taxon>Moraceae</taxon>
        <taxon>Moreae</taxon>
        <taxon>Morus</taxon>
    </lineage>
</organism>
<evidence type="ECO:0000313" key="12">
    <source>
        <dbReference type="Proteomes" id="UP000030645"/>
    </source>
</evidence>
<accession>W9S7Y8</accession>
<dbReference type="InterPro" id="IPR025846">
    <property type="entry name" value="TBL_N"/>
</dbReference>
<feature type="transmembrane region" description="Helical" evidence="8">
    <location>
        <begin position="35"/>
        <end position="54"/>
    </location>
</feature>
<keyword evidence="4" id="KW-0735">Signal-anchor</keyword>
<comment type="subcellular location">
    <subcellularLocation>
        <location evidence="1">Membrane</location>
        <topology evidence="1">Single-pass membrane protein</topology>
    </subcellularLocation>
</comment>
<feature type="compositionally biased region" description="Basic and acidic residues" evidence="7">
    <location>
        <begin position="231"/>
        <end position="242"/>
    </location>
</feature>
<evidence type="ECO:0000256" key="7">
    <source>
        <dbReference type="SAM" id="MobiDB-lite"/>
    </source>
</evidence>
<keyword evidence="6 8" id="KW-0472">Membrane</keyword>
<reference evidence="12" key="1">
    <citation type="submission" date="2013-01" db="EMBL/GenBank/DDBJ databases">
        <title>Draft Genome Sequence of a Mulberry Tree, Morus notabilis C.K. Schneid.</title>
        <authorList>
            <person name="He N."/>
            <person name="Zhao S."/>
        </authorList>
    </citation>
    <scope>NUCLEOTIDE SEQUENCE</scope>
</reference>
<feature type="region of interest" description="Disordered" evidence="7">
    <location>
        <begin position="106"/>
        <end position="243"/>
    </location>
</feature>
<keyword evidence="3 8" id="KW-0812">Transmembrane</keyword>
<dbReference type="OrthoDB" id="630188at2759"/>
<dbReference type="InterPro" id="IPR029962">
    <property type="entry name" value="TBL"/>
</dbReference>